<dbReference type="GO" id="GO:0004185">
    <property type="term" value="F:serine-type carboxypeptidase activity"/>
    <property type="evidence" value="ECO:0007669"/>
    <property type="project" value="InterPro"/>
</dbReference>
<dbReference type="Pfam" id="PF02113">
    <property type="entry name" value="Peptidase_S13"/>
    <property type="match status" value="2"/>
</dbReference>
<keyword evidence="3" id="KW-0121">Carboxypeptidase</keyword>
<accession>A0A917ZT53</accession>
<evidence type="ECO:0000256" key="2">
    <source>
        <dbReference type="ARBA" id="ARBA00022801"/>
    </source>
</evidence>
<keyword evidence="2" id="KW-0378">Hydrolase</keyword>
<dbReference type="EMBL" id="BMMS01000013">
    <property type="protein sequence ID" value="GGO89460.1"/>
    <property type="molecule type" value="Genomic_DNA"/>
</dbReference>
<organism evidence="3 4">
    <name type="scientific">Wenjunlia tyrosinilytica</name>
    <dbReference type="NCBI Taxonomy" id="1544741"/>
    <lineage>
        <taxon>Bacteria</taxon>
        <taxon>Bacillati</taxon>
        <taxon>Actinomycetota</taxon>
        <taxon>Actinomycetes</taxon>
        <taxon>Kitasatosporales</taxon>
        <taxon>Streptomycetaceae</taxon>
        <taxon>Wenjunlia</taxon>
    </lineage>
</organism>
<dbReference type="PRINTS" id="PR00922">
    <property type="entry name" value="DADACBPTASE3"/>
</dbReference>
<comment type="caution">
    <text evidence="3">The sequence shown here is derived from an EMBL/GenBank/DDBJ whole genome shotgun (WGS) entry which is preliminary data.</text>
</comment>
<dbReference type="PANTHER" id="PTHR30023:SF0">
    <property type="entry name" value="PENICILLIN-SENSITIVE CARBOXYPEPTIDASE A"/>
    <property type="match status" value="1"/>
</dbReference>
<name>A0A917ZT53_9ACTN</name>
<comment type="similarity">
    <text evidence="1">Belongs to the peptidase S13 family.</text>
</comment>
<keyword evidence="3" id="KW-0645">Protease</keyword>
<dbReference type="PANTHER" id="PTHR30023">
    <property type="entry name" value="D-ALANYL-D-ALANINE CARBOXYPEPTIDASE"/>
    <property type="match status" value="1"/>
</dbReference>
<evidence type="ECO:0000313" key="3">
    <source>
        <dbReference type="EMBL" id="GGO89460.1"/>
    </source>
</evidence>
<proteinExistence type="inferred from homology"/>
<keyword evidence="4" id="KW-1185">Reference proteome</keyword>
<gene>
    <name evidence="3" type="ORF">GCM10012280_32660</name>
</gene>
<dbReference type="InterPro" id="IPR012338">
    <property type="entry name" value="Beta-lactam/transpept-like"/>
</dbReference>
<protein>
    <submittedName>
        <fullName evidence="3">D-alanyl-D-alanine carboxypeptidase</fullName>
    </submittedName>
</protein>
<dbReference type="GO" id="GO:0000270">
    <property type="term" value="P:peptidoglycan metabolic process"/>
    <property type="evidence" value="ECO:0007669"/>
    <property type="project" value="TreeGrafter"/>
</dbReference>
<dbReference type="SUPFAM" id="SSF56601">
    <property type="entry name" value="beta-lactamase/transpeptidase-like"/>
    <property type="match status" value="1"/>
</dbReference>
<dbReference type="Proteomes" id="UP000641932">
    <property type="component" value="Unassembled WGS sequence"/>
</dbReference>
<dbReference type="NCBIfam" id="TIGR00666">
    <property type="entry name" value="PBP4"/>
    <property type="match status" value="1"/>
</dbReference>
<dbReference type="Gene3D" id="3.40.710.10">
    <property type="entry name" value="DD-peptidase/beta-lactamase superfamily"/>
    <property type="match status" value="2"/>
</dbReference>
<sequence>MALVSVLVAGPWEGGRRVAERDAAAARSNAAPGRGSVRALRPAAAVLSAVRMTRSDAGPELPLPTRQGLEEALGPLLNSSALGSAHSGAVMDAATGRLIYGADADAPSTPASTIKIATAVAALASVGPEHRIATTVVQGARRDEIVLVGGGDPTLTARDLPTGPDDPASLRELAATTARALKDRGTRTVRLRYDTSAYSGPELHPIGFDGNLARVTPLMADEGREDPGTSHNARRVRDPAGDAAARFAVFLRRRGVDVQGDPRPGRAARTAEGTIAEVRSPALAVLVERMLTDSDNDIAEALARQTAMARGMPASFDGGGRAVESVLRKAGLPLGAARFLDGSGLNSGDQVSAELLVRLLAHAAAPDKPALRPALTGLPVAGFSGTLANRYGAGGGGPSHAAAGLVRAKTGTLTGVNTLAGTLVDADGRLLVFAFTAKGTTSAEAATDALDRLAAAVANCGCR</sequence>
<dbReference type="GO" id="GO:0006508">
    <property type="term" value="P:proteolysis"/>
    <property type="evidence" value="ECO:0007669"/>
    <property type="project" value="InterPro"/>
</dbReference>
<dbReference type="InterPro" id="IPR000667">
    <property type="entry name" value="Peptidase_S13"/>
</dbReference>
<dbReference type="AlphaFoldDB" id="A0A917ZT53"/>
<dbReference type="Gene3D" id="3.50.80.20">
    <property type="entry name" value="D-Ala-D-Ala carboxypeptidase C, peptidase S13"/>
    <property type="match status" value="1"/>
</dbReference>
<evidence type="ECO:0000256" key="1">
    <source>
        <dbReference type="ARBA" id="ARBA00006096"/>
    </source>
</evidence>
<reference evidence="3" key="2">
    <citation type="submission" date="2020-09" db="EMBL/GenBank/DDBJ databases">
        <authorList>
            <person name="Sun Q."/>
            <person name="Zhou Y."/>
        </authorList>
    </citation>
    <scope>NUCLEOTIDE SEQUENCE</scope>
    <source>
        <strain evidence="3">CGMCC 4.7201</strain>
    </source>
</reference>
<evidence type="ECO:0000313" key="4">
    <source>
        <dbReference type="Proteomes" id="UP000641932"/>
    </source>
</evidence>
<reference evidence="3" key="1">
    <citation type="journal article" date="2014" name="Int. J. Syst. Evol. Microbiol.">
        <title>Complete genome sequence of Corynebacterium casei LMG S-19264T (=DSM 44701T), isolated from a smear-ripened cheese.</title>
        <authorList>
            <consortium name="US DOE Joint Genome Institute (JGI-PGF)"/>
            <person name="Walter F."/>
            <person name="Albersmeier A."/>
            <person name="Kalinowski J."/>
            <person name="Ruckert C."/>
        </authorList>
    </citation>
    <scope>NUCLEOTIDE SEQUENCE</scope>
    <source>
        <strain evidence="3">CGMCC 4.7201</strain>
    </source>
</reference>